<comment type="caution">
    <text evidence="1">The sequence shown here is derived from an EMBL/GenBank/DDBJ whole genome shotgun (WGS) entry which is preliminary data.</text>
</comment>
<accession>A0A0L0WDM7</accession>
<dbReference type="RefSeq" id="WP_050353983.1">
    <property type="nucleotide sequence ID" value="NZ_LGSS01000002.1"/>
</dbReference>
<proteinExistence type="predicted"/>
<evidence type="ECO:0000313" key="2">
    <source>
        <dbReference type="Proteomes" id="UP000037267"/>
    </source>
</evidence>
<evidence type="ECO:0000313" key="1">
    <source>
        <dbReference type="EMBL" id="KNF09583.1"/>
    </source>
</evidence>
<reference evidence="2" key="1">
    <citation type="submission" date="2015-07" db="EMBL/GenBank/DDBJ databases">
        <title>Draft genome sequence of the purine-degrading Gottschalkia purinilyticum DSM 1384 (formerly Clostridium purinilyticum).</title>
        <authorList>
            <person name="Poehlein A."/>
            <person name="Schiel-Bengelsdorf B."/>
            <person name="Bengelsdorf F.R."/>
            <person name="Daniel R."/>
            <person name="Duerre P."/>
        </authorList>
    </citation>
    <scope>NUCLEOTIDE SEQUENCE [LARGE SCALE GENOMIC DNA]</scope>
    <source>
        <strain evidence="2">DSM 1384</strain>
    </source>
</reference>
<dbReference type="EMBL" id="LGSS01000002">
    <property type="protein sequence ID" value="KNF09583.1"/>
    <property type="molecule type" value="Genomic_DNA"/>
</dbReference>
<dbReference type="Pfam" id="PF07875">
    <property type="entry name" value="Coat_F"/>
    <property type="match status" value="1"/>
</dbReference>
<protein>
    <submittedName>
        <fullName evidence="1">Coat F domain</fullName>
    </submittedName>
</protein>
<keyword evidence="2" id="KW-1185">Reference proteome</keyword>
<dbReference type="InterPro" id="IPR012851">
    <property type="entry name" value="Spore_coat_CotF-like"/>
</dbReference>
<gene>
    <name evidence="1" type="ORF">CLPU_2c00340</name>
</gene>
<sequence length="78" mass="9172">MYVYNLLTEKDMLNDLIYSEKYISNSYSSIVLELPCPELRKILFRCQLNVQSIESNIENARNERGWNLNSLCKLSSYS</sequence>
<dbReference type="OrthoDB" id="1685263at2"/>
<name>A0A0L0WDM7_GOTPU</name>
<dbReference type="Proteomes" id="UP000037267">
    <property type="component" value="Unassembled WGS sequence"/>
</dbReference>
<dbReference type="AlphaFoldDB" id="A0A0L0WDM7"/>
<organism evidence="1 2">
    <name type="scientific">Gottschalkia purinilytica</name>
    <name type="common">Clostridium purinilyticum</name>
    <dbReference type="NCBI Taxonomy" id="1503"/>
    <lineage>
        <taxon>Bacteria</taxon>
        <taxon>Bacillati</taxon>
        <taxon>Bacillota</taxon>
        <taxon>Tissierellia</taxon>
        <taxon>Tissierellales</taxon>
        <taxon>Gottschalkiaceae</taxon>
        <taxon>Gottschalkia</taxon>
    </lineage>
</organism>